<feature type="transmembrane region" description="Helical" evidence="1">
    <location>
        <begin position="184"/>
        <end position="205"/>
    </location>
</feature>
<dbReference type="CDD" id="cd01949">
    <property type="entry name" value="GGDEF"/>
    <property type="match status" value="1"/>
</dbReference>
<dbReference type="AlphaFoldDB" id="A0A177YJZ2"/>
<sequence>MRWWWYPALGTSACVGYFVLPAGSVSASIYLVVAVSSVIATIIGIRVNRPTSVRAWSSIAAGIGLWALGDATYYWTSETTGTVPVPSAADPVYLVGYAFLAAGLFCLVHTGWRRGELSHVANSSIVMIAFGLLMWVFVVDYDAVDVSTAAGIVGVVYPAMSVFLLGLLVHFIGGIQWRSASFRLLTAALLATMLADIASSVASVASSRNASAWAEAGYLAFYVLAGAAALHPSMRTLVPYARTAGSSTRLAASFNAPAVAVLTLAALVPPVAMALLLYRGTPIVEWGWGIVLCASLLVCLVFVRVIDLLRLLHQQTQSLRSVAETDTLTGLLNRRGLQVWMDTPRHTTKRLALLLLDIDRFQEINDTFGPEISDEVLCVVADRLVSAVGSRGAIGRVGADEFALALRADEREAMAIAESMIRSLRESVAVRHTTLLVEASVGVAFAHDDPSSGDAGSDGLIQRARLAVHSAKTVQPRIARYDTSMDRDNSTQLLLLSDLTAALDAGHLELYYQPQVDLQTMATTGVEALLRWNDPDRGVMEPHRFLPMAERTGLIRPLAEFVLTEALSQRQQWSRSGLDVTVSINLSTRNLLDTELIDQVRRALSVTDSRGENLTIEITETVAMADPPVAIEAMHGLRELGVTLAIDDYGTGYSSLAYLQRLPVQQLKIDKTFVRDIDSTLAHRVIVQSTIDLARTLGLTVTAEGVENRETLLELRSMQCTTAQGYHLGHPVPGNEIPARVAALHGELKELATRP</sequence>
<feature type="transmembrane region" description="Helical" evidence="1">
    <location>
        <begin position="217"/>
        <end position="238"/>
    </location>
</feature>
<dbReference type="PROSITE" id="PS50883">
    <property type="entry name" value="EAL"/>
    <property type="match status" value="1"/>
</dbReference>
<proteinExistence type="predicted"/>
<keyword evidence="1" id="KW-1133">Transmembrane helix</keyword>
<dbReference type="SUPFAM" id="SSF141868">
    <property type="entry name" value="EAL domain-like"/>
    <property type="match status" value="1"/>
</dbReference>
<dbReference type="SUPFAM" id="SSF55073">
    <property type="entry name" value="Nucleotide cyclase"/>
    <property type="match status" value="1"/>
</dbReference>
<accession>A0A177YJZ2</accession>
<evidence type="ECO:0000313" key="4">
    <source>
        <dbReference type="EMBL" id="OAK55882.1"/>
    </source>
</evidence>
<keyword evidence="1" id="KW-0472">Membrane</keyword>
<dbReference type="RefSeq" id="WP_068423069.1">
    <property type="nucleotide sequence ID" value="NZ_LVHI01000007.1"/>
</dbReference>
<dbReference type="CDD" id="cd01948">
    <property type="entry name" value="EAL"/>
    <property type="match status" value="1"/>
</dbReference>
<name>A0A177YJZ2_9NOCA</name>
<evidence type="ECO:0000259" key="2">
    <source>
        <dbReference type="PROSITE" id="PS50883"/>
    </source>
</evidence>
<dbReference type="PANTHER" id="PTHR44757">
    <property type="entry name" value="DIGUANYLATE CYCLASE DGCP"/>
    <property type="match status" value="1"/>
</dbReference>
<dbReference type="InterPro" id="IPR052155">
    <property type="entry name" value="Biofilm_reg_signaling"/>
</dbReference>
<feature type="transmembrane region" description="Helical" evidence="1">
    <location>
        <begin position="259"/>
        <end position="280"/>
    </location>
</feature>
<dbReference type="Proteomes" id="UP000077519">
    <property type="component" value="Unassembled WGS sequence"/>
</dbReference>
<organism evidence="4 5">
    <name type="scientific">Rhodococcoides kyotonense</name>
    <dbReference type="NCBI Taxonomy" id="398843"/>
    <lineage>
        <taxon>Bacteria</taxon>
        <taxon>Bacillati</taxon>
        <taxon>Actinomycetota</taxon>
        <taxon>Actinomycetes</taxon>
        <taxon>Mycobacteriales</taxon>
        <taxon>Nocardiaceae</taxon>
        <taxon>Rhodococcoides</taxon>
    </lineage>
</organism>
<feature type="transmembrane region" description="Helical" evidence="1">
    <location>
        <begin position="88"/>
        <end position="108"/>
    </location>
</feature>
<keyword evidence="5" id="KW-1185">Reference proteome</keyword>
<reference evidence="4 5" key="1">
    <citation type="submission" date="2016-03" db="EMBL/GenBank/DDBJ databases">
        <title>Genome sequence of Rhodococcus kyotonensis KB10.</title>
        <authorList>
            <person name="Jeong H."/>
            <person name="Hong C.E."/>
            <person name="Jo S.H."/>
            <person name="Park J.M."/>
        </authorList>
    </citation>
    <scope>NUCLEOTIDE SEQUENCE [LARGE SCALE GENOMIC DNA]</scope>
    <source>
        <strain evidence="4 5">KB10</strain>
    </source>
</reference>
<dbReference type="InterPro" id="IPR001633">
    <property type="entry name" value="EAL_dom"/>
</dbReference>
<feature type="domain" description="EAL" evidence="2">
    <location>
        <begin position="492"/>
        <end position="745"/>
    </location>
</feature>
<dbReference type="Pfam" id="PF00990">
    <property type="entry name" value="GGDEF"/>
    <property type="match status" value="1"/>
</dbReference>
<dbReference type="Gene3D" id="3.30.70.270">
    <property type="match status" value="1"/>
</dbReference>
<dbReference type="SMART" id="SM00267">
    <property type="entry name" value="GGDEF"/>
    <property type="match status" value="1"/>
</dbReference>
<dbReference type="InterPro" id="IPR043128">
    <property type="entry name" value="Rev_trsase/Diguanyl_cyclase"/>
</dbReference>
<dbReference type="InterPro" id="IPR035919">
    <property type="entry name" value="EAL_sf"/>
</dbReference>
<dbReference type="SMART" id="SM00052">
    <property type="entry name" value="EAL"/>
    <property type="match status" value="1"/>
</dbReference>
<dbReference type="PANTHER" id="PTHR44757:SF2">
    <property type="entry name" value="BIOFILM ARCHITECTURE MAINTENANCE PROTEIN MBAA"/>
    <property type="match status" value="1"/>
</dbReference>
<dbReference type="NCBIfam" id="TIGR00254">
    <property type="entry name" value="GGDEF"/>
    <property type="match status" value="1"/>
</dbReference>
<dbReference type="Gene3D" id="3.20.20.450">
    <property type="entry name" value="EAL domain"/>
    <property type="match status" value="1"/>
</dbReference>
<comment type="caution">
    <text evidence="4">The sequence shown here is derived from an EMBL/GenBank/DDBJ whole genome shotgun (WGS) entry which is preliminary data.</text>
</comment>
<gene>
    <name evidence="4" type="ORF">A3K89_18365</name>
</gene>
<evidence type="ECO:0000313" key="5">
    <source>
        <dbReference type="Proteomes" id="UP000077519"/>
    </source>
</evidence>
<feature type="transmembrane region" description="Helical" evidence="1">
    <location>
        <begin position="55"/>
        <end position="76"/>
    </location>
</feature>
<feature type="transmembrane region" description="Helical" evidence="1">
    <location>
        <begin position="150"/>
        <end position="172"/>
    </location>
</feature>
<evidence type="ECO:0000259" key="3">
    <source>
        <dbReference type="PROSITE" id="PS50887"/>
    </source>
</evidence>
<evidence type="ECO:0000256" key="1">
    <source>
        <dbReference type="SAM" id="Phobius"/>
    </source>
</evidence>
<evidence type="ECO:0008006" key="6">
    <source>
        <dbReference type="Google" id="ProtNLM"/>
    </source>
</evidence>
<feature type="transmembrane region" description="Helical" evidence="1">
    <location>
        <begin position="20"/>
        <end position="43"/>
    </location>
</feature>
<feature type="transmembrane region" description="Helical" evidence="1">
    <location>
        <begin position="120"/>
        <end position="138"/>
    </location>
</feature>
<dbReference type="InterPro" id="IPR029787">
    <property type="entry name" value="Nucleotide_cyclase"/>
</dbReference>
<feature type="domain" description="GGDEF" evidence="3">
    <location>
        <begin position="349"/>
        <end position="483"/>
    </location>
</feature>
<keyword evidence="1" id="KW-0812">Transmembrane</keyword>
<protein>
    <recommendedName>
        <fullName evidence="6">Diguanylate cyclase (GGDEF) domain-containing protein</fullName>
    </recommendedName>
</protein>
<dbReference type="PROSITE" id="PS50887">
    <property type="entry name" value="GGDEF"/>
    <property type="match status" value="1"/>
</dbReference>
<dbReference type="InterPro" id="IPR000160">
    <property type="entry name" value="GGDEF_dom"/>
</dbReference>
<dbReference type="EMBL" id="LVHI01000007">
    <property type="protein sequence ID" value="OAK55882.1"/>
    <property type="molecule type" value="Genomic_DNA"/>
</dbReference>
<feature type="transmembrane region" description="Helical" evidence="1">
    <location>
        <begin position="286"/>
        <end position="306"/>
    </location>
</feature>
<dbReference type="Pfam" id="PF00563">
    <property type="entry name" value="EAL"/>
    <property type="match status" value="1"/>
</dbReference>